<protein>
    <recommendedName>
        <fullName evidence="4">Aminotransferase class V domain-containing protein</fullName>
    </recommendedName>
</protein>
<dbReference type="PANTHER" id="PTHR32328">
    <property type="entry name" value="L-SERYL-TRNA(SEC) SELENIUM TRANSFERASE"/>
    <property type="match status" value="1"/>
</dbReference>
<dbReference type="AlphaFoldDB" id="A0A382HAC6"/>
<keyword evidence="2" id="KW-0663">Pyridoxal phosphate</keyword>
<evidence type="ECO:0000256" key="1">
    <source>
        <dbReference type="ARBA" id="ARBA00001933"/>
    </source>
</evidence>
<dbReference type="PANTHER" id="PTHR32328:SF0">
    <property type="entry name" value="L-SERYL-TRNA(SEC) SELENIUM TRANSFERASE"/>
    <property type="match status" value="1"/>
</dbReference>
<name>A0A382HAC6_9ZZZZ</name>
<accession>A0A382HAC6</accession>
<proteinExistence type="predicted"/>
<gene>
    <name evidence="3" type="ORF">METZ01_LOCUS236899</name>
</gene>
<dbReference type="InterPro" id="IPR015424">
    <property type="entry name" value="PyrdxlP-dep_Trfase"/>
</dbReference>
<organism evidence="3">
    <name type="scientific">marine metagenome</name>
    <dbReference type="NCBI Taxonomy" id="408172"/>
    <lineage>
        <taxon>unclassified sequences</taxon>
        <taxon>metagenomes</taxon>
        <taxon>ecological metagenomes</taxon>
    </lineage>
</organism>
<sequence length="289" mass="30450">MSSELPDLHAKYGLTNIINACGKMTHLGGAIVLPEIRPQVSSSLGHFFDLDEIQTRAGETIAKAFGAEWGCVTACTGAGIALSVAACMTGKDAGRVAQSPDTTGMKNRVVLQKGHAVNFGAPVTQMCRLAGASVVEIGTVNGSTEVHLRHAIDDNTAAVVFVVSHHTTRFGSIPLTRVVEIAHESGVPVIVDGAAQSFVMAKIIAAGADLAICSGHKFLCGTTAGVVAGRRELVEAVYAQNRGVGRPMKVGKEGIFGVLASLETRMATDIDQWQAQQDAKRDRIHERLR</sequence>
<dbReference type="GO" id="GO:0004125">
    <property type="term" value="F:L-seryl-tRNA(Sec) selenium transferase activity"/>
    <property type="evidence" value="ECO:0007669"/>
    <property type="project" value="TreeGrafter"/>
</dbReference>
<dbReference type="SUPFAM" id="SSF53383">
    <property type="entry name" value="PLP-dependent transferases"/>
    <property type="match status" value="1"/>
</dbReference>
<comment type="cofactor">
    <cofactor evidence="1">
        <name>pyridoxal 5'-phosphate</name>
        <dbReference type="ChEBI" id="CHEBI:597326"/>
    </cofactor>
</comment>
<dbReference type="InterPro" id="IPR015421">
    <property type="entry name" value="PyrdxlP-dep_Trfase_major"/>
</dbReference>
<dbReference type="Gene3D" id="3.40.640.10">
    <property type="entry name" value="Type I PLP-dependent aspartate aminotransferase-like (Major domain)"/>
    <property type="match status" value="1"/>
</dbReference>
<reference evidence="3" key="1">
    <citation type="submission" date="2018-05" db="EMBL/GenBank/DDBJ databases">
        <authorList>
            <person name="Lanie J.A."/>
            <person name="Ng W.-L."/>
            <person name="Kazmierczak K.M."/>
            <person name="Andrzejewski T.M."/>
            <person name="Davidsen T.M."/>
            <person name="Wayne K.J."/>
            <person name="Tettelin H."/>
            <person name="Glass J.I."/>
            <person name="Rusch D."/>
            <person name="Podicherti R."/>
            <person name="Tsui H.-C.T."/>
            <person name="Winkler M.E."/>
        </authorList>
    </citation>
    <scope>NUCLEOTIDE SEQUENCE</scope>
</reference>
<dbReference type="Pfam" id="PF03841">
    <property type="entry name" value="SelA"/>
    <property type="match status" value="1"/>
</dbReference>
<evidence type="ECO:0008006" key="4">
    <source>
        <dbReference type="Google" id="ProtNLM"/>
    </source>
</evidence>
<dbReference type="InterPro" id="IPR018319">
    <property type="entry name" value="SelA-like"/>
</dbReference>
<feature type="non-terminal residue" evidence="3">
    <location>
        <position position="289"/>
    </location>
</feature>
<evidence type="ECO:0000313" key="3">
    <source>
        <dbReference type="EMBL" id="SVB84045.1"/>
    </source>
</evidence>
<dbReference type="EMBL" id="UINC01060004">
    <property type="protein sequence ID" value="SVB84045.1"/>
    <property type="molecule type" value="Genomic_DNA"/>
</dbReference>
<evidence type="ECO:0000256" key="2">
    <source>
        <dbReference type="ARBA" id="ARBA00022898"/>
    </source>
</evidence>